<gene>
    <name evidence="3" type="ORF">POVCU1_045830</name>
</gene>
<protein>
    <submittedName>
        <fullName evidence="3">Uncharacterized protein</fullName>
    </submittedName>
</protein>
<accession>A0A1A8X1A8</accession>
<reference evidence="4" key="1">
    <citation type="submission" date="2016-05" db="EMBL/GenBank/DDBJ databases">
        <authorList>
            <person name="Naeem Raeece"/>
        </authorList>
    </citation>
    <scope>NUCLEOTIDE SEQUENCE [LARGE SCALE GENOMIC DNA]</scope>
</reference>
<name>A0A1A8X1A8_PLAOA</name>
<evidence type="ECO:0000313" key="3">
    <source>
        <dbReference type="EMBL" id="SBS98396.1"/>
    </source>
</evidence>
<organism evidence="3 4">
    <name type="scientific">Plasmodium ovale curtisi</name>
    <dbReference type="NCBI Taxonomy" id="864141"/>
    <lineage>
        <taxon>Eukaryota</taxon>
        <taxon>Sar</taxon>
        <taxon>Alveolata</taxon>
        <taxon>Apicomplexa</taxon>
        <taxon>Aconoidasida</taxon>
        <taxon>Haemosporida</taxon>
        <taxon>Plasmodiidae</taxon>
        <taxon>Plasmodium</taxon>
        <taxon>Plasmodium (Plasmodium)</taxon>
    </lineage>
</organism>
<feature type="compositionally biased region" description="Polar residues" evidence="1">
    <location>
        <begin position="456"/>
        <end position="473"/>
    </location>
</feature>
<sequence>MDFMKFVFLLFFFSIGFLSTLAYERGTLRRGKGNIFQNLKNRFIDFIASKKGYDVKGWVNLSQLQGRIGMINLRIEKNTVICNEGNQVMEVELVGQKLLQSTKDGIYNELHLQSKNASVDSKFMDKIPFMKTKSFIDNILQYNGKTNGLPPNFEGYLVCVKKNSKAVLVPKSIEQVEFISAPWKVRVSIDFYRCPLSNFGRIFLITVIDQVNVLMNNQKSFIWPVPLTSFSQVYDFHLGVRDSQKGNFCELERVENGFDLRLNCPSWKQSYKLGLANAVLLSAYLGMSFIQGISYPLVENLADEYISGKYDSLAKYPQSSRKRIISASYRREEYEEEEIRRNLKKFSFITNIALLGVTGLTNAVYSIKSVVEIIKNLDNFNKEFERAELFYPWTLTYPENYISPNMLKSNRSKSTTDIAESVNSDANSKDSMDTISYDEAESQNGVTQGKEDKNIGNGSKNLKANTGARSNGAMQPFSHSALHENKVGYYRTIPKKKKKRDIKGEVTKADKENGKAQNDNGSKHYAYEMPMNQTVHVYPCQLIVHVGNRTSLVYSCACAICGRTVCHERQHKQ</sequence>
<feature type="compositionally biased region" description="Polar residues" evidence="1">
    <location>
        <begin position="404"/>
        <end position="426"/>
    </location>
</feature>
<proteinExistence type="predicted"/>
<feature type="region of interest" description="Disordered" evidence="1">
    <location>
        <begin position="404"/>
        <end position="521"/>
    </location>
</feature>
<keyword evidence="2" id="KW-0732">Signal</keyword>
<evidence type="ECO:0000256" key="2">
    <source>
        <dbReference type="SAM" id="SignalP"/>
    </source>
</evidence>
<dbReference type="EMBL" id="FLQV01000835">
    <property type="protein sequence ID" value="SBS98396.1"/>
    <property type="molecule type" value="Genomic_DNA"/>
</dbReference>
<feature type="compositionally biased region" description="Basic and acidic residues" evidence="1">
    <location>
        <begin position="502"/>
        <end position="514"/>
    </location>
</feature>
<dbReference type="AlphaFoldDB" id="A0A1A8X1A8"/>
<evidence type="ECO:0000313" key="4">
    <source>
        <dbReference type="Proteomes" id="UP000078546"/>
    </source>
</evidence>
<feature type="chain" id="PRO_5008381230" evidence="2">
    <location>
        <begin position="23"/>
        <end position="573"/>
    </location>
</feature>
<feature type="signal peptide" evidence="2">
    <location>
        <begin position="1"/>
        <end position="22"/>
    </location>
</feature>
<evidence type="ECO:0000256" key="1">
    <source>
        <dbReference type="SAM" id="MobiDB-lite"/>
    </source>
</evidence>
<dbReference type="Proteomes" id="UP000078546">
    <property type="component" value="Unassembled WGS sequence"/>
</dbReference>